<dbReference type="InterPro" id="IPR042175">
    <property type="entry name" value="Cell/Rod_MreC_2"/>
</dbReference>
<comment type="similarity">
    <text evidence="1 5">Belongs to the MreC family.</text>
</comment>
<dbReference type="STRING" id="1121306.SAMN02745196_02432"/>
<dbReference type="PANTHER" id="PTHR34138">
    <property type="entry name" value="CELL SHAPE-DETERMINING PROTEIN MREC"/>
    <property type="match status" value="1"/>
</dbReference>
<evidence type="ECO:0000256" key="4">
    <source>
        <dbReference type="ARBA" id="ARBA00032089"/>
    </source>
</evidence>
<evidence type="ECO:0000256" key="2">
    <source>
        <dbReference type="ARBA" id="ARBA00013855"/>
    </source>
</evidence>
<reference evidence="7 8" key="1">
    <citation type="submission" date="2016-11" db="EMBL/GenBank/DDBJ databases">
        <authorList>
            <person name="Jaros S."/>
            <person name="Januszkiewicz K."/>
            <person name="Wedrychowicz H."/>
        </authorList>
    </citation>
    <scope>NUCLEOTIDE SEQUENCE [LARGE SCALE GENOMIC DNA]</scope>
    <source>
        <strain evidence="7 8">DSM 3089</strain>
    </source>
</reference>
<dbReference type="NCBIfam" id="TIGR00219">
    <property type="entry name" value="mreC"/>
    <property type="match status" value="1"/>
</dbReference>
<keyword evidence="8" id="KW-1185">Reference proteome</keyword>
<feature type="domain" description="Rod shape-determining protein MreC beta-barrel core" evidence="6">
    <location>
        <begin position="123"/>
        <end position="273"/>
    </location>
</feature>
<evidence type="ECO:0000256" key="1">
    <source>
        <dbReference type="ARBA" id="ARBA00009369"/>
    </source>
</evidence>
<dbReference type="Pfam" id="PF04085">
    <property type="entry name" value="MreC"/>
    <property type="match status" value="1"/>
</dbReference>
<protein>
    <recommendedName>
        <fullName evidence="2 5">Cell shape-determining protein MreC</fullName>
    </recommendedName>
    <alternativeName>
        <fullName evidence="4 5">Cell shape protein MreC</fullName>
    </alternativeName>
</protein>
<name>A0A1M5XT06_9CLOT</name>
<comment type="function">
    <text evidence="5">Involved in formation and maintenance of cell shape.</text>
</comment>
<dbReference type="InterPro" id="IPR007221">
    <property type="entry name" value="MreC"/>
</dbReference>
<sequence length="283" mass="31142">MKFLKKNKLAILIVVLSIGFLVLIGTSTKSPNTNLAENGIGAVLNPIHRVLYKVGTKVRSSFSFITNFKEVKNENNELKDQNRELKNKALGYDILKKENDRLRSMLNYVESSSNDYSYIGADIIGISGNSFLDGFIINHGSDNGIEKGMVAMTGEGLVGQVTSVGSNWAIVQSLSNENIAVAGYVERVSENNGIVKGYRDDNNRLLAQIEIPSLESEIQKGDIILTSGIGGIYPKGLKIGEVIEVTENKADISKTGIIKPYVDINKLEEIFIVIPKEKREVKY</sequence>
<dbReference type="RefSeq" id="WP_072832280.1">
    <property type="nucleotide sequence ID" value="NZ_FQXP01000009.1"/>
</dbReference>
<organism evidence="7 8">
    <name type="scientific">Clostridium collagenovorans DSM 3089</name>
    <dbReference type="NCBI Taxonomy" id="1121306"/>
    <lineage>
        <taxon>Bacteria</taxon>
        <taxon>Bacillati</taxon>
        <taxon>Bacillota</taxon>
        <taxon>Clostridia</taxon>
        <taxon>Eubacteriales</taxon>
        <taxon>Clostridiaceae</taxon>
        <taxon>Clostridium</taxon>
    </lineage>
</organism>
<dbReference type="GO" id="GO:0005886">
    <property type="term" value="C:plasma membrane"/>
    <property type="evidence" value="ECO:0007669"/>
    <property type="project" value="TreeGrafter"/>
</dbReference>
<evidence type="ECO:0000259" key="6">
    <source>
        <dbReference type="Pfam" id="PF04085"/>
    </source>
</evidence>
<dbReference type="InterPro" id="IPR042177">
    <property type="entry name" value="Cell/Rod_1"/>
</dbReference>
<gene>
    <name evidence="7" type="ORF">SAMN02745196_02432</name>
</gene>
<evidence type="ECO:0000313" key="7">
    <source>
        <dbReference type="EMBL" id="SHI02648.1"/>
    </source>
</evidence>
<dbReference type="Gene3D" id="2.40.10.340">
    <property type="entry name" value="Rod shape-determining protein MreC, domain 1"/>
    <property type="match status" value="1"/>
</dbReference>
<dbReference type="EMBL" id="FQXP01000009">
    <property type="protein sequence ID" value="SHI02648.1"/>
    <property type="molecule type" value="Genomic_DNA"/>
</dbReference>
<dbReference type="Gene3D" id="2.40.10.350">
    <property type="entry name" value="Rod shape-determining protein MreC, domain 2"/>
    <property type="match status" value="1"/>
</dbReference>
<evidence type="ECO:0000313" key="8">
    <source>
        <dbReference type="Proteomes" id="UP000184526"/>
    </source>
</evidence>
<proteinExistence type="inferred from homology"/>
<dbReference type="InterPro" id="IPR055342">
    <property type="entry name" value="MreC_beta-barrel_core"/>
</dbReference>
<dbReference type="PANTHER" id="PTHR34138:SF1">
    <property type="entry name" value="CELL SHAPE-DETERMINING PROTEIN MREC"/>
    <property type="match status" value="1"/>
</dbReference>
<dbReference type="OrthoDB" id="9792313at2"/>
<evidence type="ECO:0000256" key="5">
    <source>
        <dbReference type="PIRNR" id="PIRNR038471"/>
    </source>
</evidence>
<dbReference type="AlphaFoldDB" id="A0A1M5XT06"/>
<dbReference type="Proteomes" id="UP000184526">
    <property type="component" value="Unassembled WGS sequence"/>
</dbReference>
<dbReference type="PIRSF" id="PIRSF038471">
    <property type="entry name" value="MreC"/>
    <property type="match status" value="1"/>
</dbReference>
<dbReference type="GO" id="GO:0008360">
    <property type="term" value="P:regulation of cell shape"/>
    <property type="evidence" value="ECO:0007669"/>
    <property type="project" value="UniProtKB-KW"/>
</dbReference>
<accession>A0A1M5XT06</accession>
<evidence type="ECO:0000256" key="3">
    <source>
        <dbReference type="ARBA" id="ARBA00022960"/>
    </source>
</evidence>
<keyword evidence="3 5" id="KW-0133">Cell shape</keyword>